<dbReference type="SUPFAM" id="SSF53335">
    <property type="entry name" value="S-adenosyl-L-methionine-dependent methyltransferases"/>
    <property type="match status" value="1"/>
</dbReference>
<comment type="caution">
    <text evidence="8">Lacks conserved residue(s) required for the propagation of feature annotation.</text>
</comment>
<keyword evidence="3 8" id="KW-0808">Transferase</keyword>
<comment type="similarity">
    <text evidence="8 9">Belongs to the class I-like SAM-binding methyltransferase superfamily. Trm1 family.</text>
</comment>
<feature type="binding site" evidence="8">
    <location>
        <position position="86"/>
    </location>
    <ligand>
        <name>S-adenosyl-L-methionine</name>
        <dbReference type="ChEBI" id="CHEBI:59789"/>
    </ligand>
</feature>
<protein>
    <recommendedName>
        <fullName evidence="7 8">tRNA (guanine(26)-N(2))-dimethyltransferase</fullName>
        <ecNumber evidence="7 8">2.1.1.216</ecNumber>
    </recommendedName>
    <alternativeName>
        <fullName evidence="8">tRNA 2,2-dimethylguanosine-26 methyltransferase</fullName>
    </alternativeName>
    <alternativeName>
        <fullName evidence="8">tRNA(guanine-26,N(2)-N(2)) methyltransferase</fullName>
    </alternativeName>
    <alternativeName>
        <fullName evidence="8">tRNA(m(2,2)G26)dimethyltransferase</fullName>
    </alternativeName>
</protein>
<feature type="binding site" evidence="8">
    <location>
        <position position="242"/>
    </location>
    <ligand>
        <name>Zn(2+)</name>
        <dbReference type="ChEBI" id="CHEBI:29105"/>
    </ligand>
</feature>
<dbReference type="HAMAP" id="MF_00290">
    <property type="entry name" value="tRNA_dimethyltr_TRM1"/>
    <property type="match status" value="1"/>
</dbReference>
<evidence type="ECO:0000256" key="9">
    <source>
        <dbReference type="PROSITE-ProRule" id="PRU00958"/>
    </source>
</evidence>
<evidence type="ECO:0000256" key="6">
    <source>
        <dbReference type="ARBA" id="ARBA00022884"/>
    </source>
</evidence>
<name>A0A062V8M9_9EURY</name>
<organism evidence="10 11">
    <name type="scientific">Candidatus Methanoperedens nitratireducens</name>
    <dbReference type="NCBI Taxonomy" id="1392998"/>
    <lineage>
        <taxon>Archaea</taxon>
        <taxon>Methanobacteriati</taxon>
        <taxon>Methanobacteriota</taxon>
        <taxon>Stenosarchaea group</taxon>
        <taxon>Methanomicrobia</taxon>
        <taxon>Methanosarcinales</taxon>
        <taxon>ANME-2 cluster</taxon>
        <taxon>Candidatus Methanoperedentaceae</taxon>
        <taxon>Candidatus Methanoperedens</taxon>
    </lineage>
</organism>
<dbReference type="Gene3D" id="3.40.50.150">
    <property type="entry name" value="Vaccinia Virus protein VP39"/>
    <property type="match status" value="1"/>
</dbReference>
<dbReference type="InterPro" id="IPR042296">
    <property type="entry name" value="tRNA_met_Trm1_C"/>
</dbReference>
<gene>
    <name evidence="8" type="primary">trm1</name>
    <name evidence="10" type="ORF">ANME2D_01516</name>
</gene>
<proteinExistence type="inferred from homology"/>
<feature type="binding site" evidence="8">
    <location>
        <position position="114"/>
    </location>
    <ligand>
        <name>S-adenosyl-L-methionine</name>
        <dbReference type="ChEBI" id="CHEBI:59789"/>
    </ligand>
</feature>
<dbReference type="Proteomes" id="UP000027153">
    <property type="component" value="Unassembled WGS sequence"/>
</dbReference>
<evidence type="ECO:0000313" key="10">
    <source>
        <dbReference type="EMBL" id="KCZ72114.1"/>
    </source>
</evidence>
<comment type="catalytic activity">
    <reaction evidence="8">
        <text>guanosine(26) in tRNA + 2 S-adenosyl-L-methionine = N(2)-dimethylguanosine(26) in tRNA + 2 S-adenosyl-L-homocysteine + 2 H(+)</text>
        <dbReference type="Rhea" id="RHEA:43140"/>
        <dbReference type="Rhea" id="RHEA-COMP:10359"/>
        <dbReference type="Rhea" id="RHEA-COMP:10360"/>
        <dbReference type="ChEBI" id="CHEBI:15378"/>
        <dbReference type="ChEBI" id="CHEBI:57856"/>
        <dbReference type="ChEBI" id="CHEBI:59789"/>
        <dbReference type="ChEBI" id="CHEBI:74269"/>
        <dbReference type="ChEBI" id="CHEBI:74513"/>
        <dbReference type="EC" id="2.1.1.216"/>
    </reaction>
</comment>
<dbReference type="OrthoDB" id="372177at2157"/>
<evidence type="ECO:0000256" key="3">
    <source>
        <dbReference type="ARBA" id="ARBA00022679"/>
    </source>
</evidence>
<dbReference type="Gene3D" id="3.30.56.70">
    <property type="entry name" value="N2,N2-dimethylguanosine tRNA methyltransferase, C-terminal domain"/>
    <property type="match status" value="1"/>
</dbReference>
<feature type="binding site" evidence="8">
    <location>
        <position position="41"/>
    </location>
    <ligand>
        <name>S-adenosyl-L-methionine</name>
        <dbReference type="ChEBI" id="CHEBI:59789"/>
    </ligand>
</feature>
<keyword evidence="1 8" id="KW-0820">tRNA-binding</keyword>
<evidence type="ECO:0000256" key="8">
    <source>
        <dbReference type="HAMAP-Rule" id="MF_00290"/>
    </source>
</evidence>
<dbReference type="NCBIfam" id="TIGR00308">
    <property type="entry name" value="TRM1"/>
    <property type="match status" value="1"/>
</dbReference>
<dbReference type="CDD" id="cd02440">
    <property type="entry name" value="AdoMet_MTases"/>
    <property type="match status" value="1"/>
</dbReference>
<dbReference type="PANTHER" id="PTHR10631">
    <property type="entry name" value="N 2 ,N 2 -DIMETHYLGUANOSINE TRNA METHYLTRANSFERASE"/>
    <property type="match status" value="1"/>
</dbReference>
<sequence length="381" mass="42090">MLTQIITEGTTRVEVPVLDERSTFPPSAAAVFYNPAMRINRDVSVAVIACFAKANPDYTYLDALSASGIRGLRIAKEVGLSTTMSDWDETAFTLIKKNIALNNLSNCTAIKRNANVAMLDSSFDIIDLDPFGSPAPFLDAASLSTKRLLCITATDTAPLCGAHKKAGIRRYAAVPLKTEYYPEMGVRVLIGAIARTLAKYDKAMFPLLSYASQHYFRVFAAVKKSVEAADDCLKNMGFLSHCFNCGAREWRYGLAVHIEEKCPLCGHTTSLAGPLWLGRLHDRNFCDGVILESRERGFREGEKLVTACRDELDIPMHYDYHKICKSLGITAMPTDELVLALRERGFQASRTHFSGVSFKTDAGMEEIKSVVMELAKAARFE</sequence>
<keyword evidence="11" id="KW-1185">Reference proteome</keyword>
<dbReference type="EMBL" id="JMIY01000003">
    <property type="protein sequence ID" value="KCZ72114.1"/>
    <property type="molecule type" value="Genomic_DNA"/>
</dbReference>
<dbReference type="PATRIC" id="fig|1392998.3.peg.1522"/>
<feature type="binding site" evidence="8">
    <location>
        <position position="265"/>
    </location>
    <ligand>
        <name>Zn(2+)</name>
        <dbReference type="ChEBI" id="CHEBI:29105"/>
    </ligand>
</feature>
<feature type="binding site" evidence="8">
    <location>
        <position position="70"/>
    </location>
    <ligand>
        <name>S-adenosyl-L-methionine</name>
        <dbReference type="ChEBI" id="CHEBI:59789"/>
    </ligand>
</feature>
<dbReference type="PROSITE" id="PS51626">
    <property type="entry name" value="SAM_MT_TRM1"/>
    <property type="match status" value="1"/>
</dbReference>
<dbReference type="RefSeq" id="WP_048090126.1">
    <property type="nucleotide sequence ID" value="NZ_JMIY01000003.1"/>
</dbReference>
<dbReference type="GO" id="GO:0000049">
    <property type="term" value="F:tRNA binding"/>
    <property type="evidence" value="ECO:0007669"/>
    <property type="project" value="UniProtKB-UniRule"/>
</dbReference>
<evidence type="ECO:0000256" key="7">
    <source>
        <dbReference type="ARBA" id="ARBA00039099"/>
    </source>
</evidence>
<dbReference type="AlphaFoldDB" id="A0A062V8M9"/>
<dbReference type="InterPro" id="IPR022923">
    <property type="entry name" value="TRM1_arc_bac"/>
</dbReference>
<evidence type="ECO:0000256" key="1">
    <source>
        <dbReference type="ARBA" id="ARBA00022555"/>
    </source>
</evidence>
<keyword evidence="5 8" id="KW-0819">tRNA processing</keyword>
<feature type="binding site" evidence="8">
    <location>
        <position position="262"/>
    </location>
    <ligand>
        <name>Zn(2+)</name>
        <dbReference type="ChEBI" id="CHEBI:29105"/>
    </ligand>
</feature>
<dbReference type="InterPro" id="IPR002905">
    <property type="entry name" value="Trm1"/>
</dbReference>
<dbReference type="Pfam" id="PF02005">
    <property type="entry name" value="TRM"/>
    <property type="match status" value="1"/>
</dbReference>
<evidence type="ECO:0000313" key="11">
    <source>
        <dbReference type="Proteomes" id="UP000027153"/>
    </source>
</evidence>
<keyword evidence="4 8" id="KW-0949">S-adenosyl-L-methionine</keyword>
<dbReference type="InterPro" id="IPR029063">
    <property type="entry name" value="SAM-dependent_MTases_sf"/>
</dbReference>
<accession>A0A062V8M9</accession>
<evidence type="ECO:0000256" key="4">
    <source>
        <dbReference type="ARBA" id="ARBA00022691"/>
    </source>
</evidence>
<dbReference type="GO" id="GO:0160104">
    <property type="term" value="F:tRNA (guanine(26)-N2)-dimethyltransferase activity"/>
    <property type="evidence" value="ECO:0007669"/>
    <property type="project" value="UniProtKB-UniRule"/>
</dbReference>
<keyword evidence="2 8" id="KW-0489">Methyltransferase</keyword>
<dbReference type="EC" id="2.1.1.216" evidence="7 8"/>
<dbReference type="PANTHER" id="PTHR10631:SF3">
    <property type="entry name" value="TRNA (GUANINE(26)-N(2))-DIMETHYLTRANSFERASE"/>
    <property type="match status" value="1"/>
</dbReference>
<comment type="caution">
    <text evidence="10">The sequence shown here is derived from an EMBL/GenBank/DDBJ whole genome shotgun (WGS) entry which is preliminary data.</text>
</comment>
<dbReference type="GO" id="GO:0046872">
    <property type="term" value="F:metal ion binding"/>
    <property type="evidence" value="ECO:0007669"/>
    <property type="project" value="UniProtKB-KW"/>
</dbReference>
<keyword evidence="8" id="KW-0479">Metal-binding</keyword>
<reference evidence="10 11" key="1">
    <citation type="journal article" date="2013" name="Nature">
        <title>Anaerobic oxidation of methane coupled to nitrate reduction in a novel archaeal lineage.</title>
        <authorList>
            <person name="Haroon M.F."/>
            <person name="Hu S."/>
            <person name="Shi Y."/>
            <person name="Imelfort M."/>
            <person name="Keller J."/>
            <person name="Hugenholtz P."/>
            <person name="Yuan Z."/>
            <person name="Tyson G.W."/>
        </authorList>
    </citation>
    <scope>NUCLEOTIDE SEQUENCE [LARGE SCALE GENOMIC DNA]</scope>
    <source>
        <strain evidence="10 11">ANME-2d</strain>
    </source>
</reference>
<feature type="binding site" evidence="8">
    <location>
        <position position="245"/>
    </location>
    <ligand>
        <name>Zn(2+)</name>
        <dbReference type="ChEBI" id="CHEBI:29105"/>
    </ligand>
</feature>
<dbReference type="GO" id="GO:0002940">
    <property type="term" value="P:tRNA N2-guanine methylation"/>
    <property type="evidence" value="ECO:0007669"/>
    <property type="project" value="TreeGrafter"/>
</dbReference>
<keyword evidence="8" id="KW-0862">Zinc</keyword>
<keyword evidence="6 8" id="KW-0694">RNA-binding</keyword>
<evidence type="ECO:0000256" key="5">
    <source>
        <dbReference type="ARBA" id="ARBA00022694"/>
    </source>
</evidence>
<evidence type="ECO:0000256" key="2">
    <source>
        <dbReference type="ARBA" id="ARBA00022603"/>
    </source>
</evidence>
<comment type="function">
    <text evidence="8">Dimethylates a single guanine residue at position 26 of a number of tRNAs using S-adenosyl-L-methionine as donor of the methyl groups.</text>
</comment>